<dbReference type="Proteomes" id="UP000199433">
    <property type="component" value="Unassembled WGS sequence"/>
</dbReference>
<keyword evidence="3" id="KW-1185">Reference proteome</keyword>
<protein>
    <submittedName>
        <fullName evidence="2">Uncharacterized protein</fullName>
    </submittedName>
</protein>
<dbReference type="RefSeq" id="WP_091264406.1">
    <property type="nucleotide sequence ID" value="NZ_FNFK01000002.1"/>
</dbReference>
<dbReference type="AlphaFoldDB" id="A0A1G8VSI9"/>
<dbReference type="OrthoDB" id="3010370at2"/>
<reference evidence="3" key="1">
    <citation type="submission" date="2016-10" db="EMBL/GenBank/DDBJ databases">
        <authorList>
            <person name="Varghese N."/>
            <person name="Submissions S."/>
        </authorList>
    </citation>
    <scope>NUCLEOTIDE SEQUENCE [LARGE SCALE GENOMIC DNA]</scope>
    <source>
        <strain evidence="3">DSM 19181</strain>
    </source>
</reference>
<sequence>MTNEEKAKIILEALDEYMMVNWDFEKYYVKGVKNGLKKIERREDREKAQNLNSADPGRYRIDPVS</sequence>
<organism evidence="2 3">
    <name type="scientific">Alkalibacterium thalassium</name>
    <dbReference type="NCBI Taxonomy" id="426701"/>
    <lineage>
        <taxon>Bacteria</taxon>
        <taxon>Bacillati</taxon>
        <taxon>Bacillota</taxon>
        <taxon>Bacilli</taxon>
        <taxon>Lactobacillales</taxon>
        <taxon>Carnobacteriaceae</taxon>
        <taxon>Alkalibacterium</taxon>
    </lineage>
</organism>
<evidence type="ECO:0000313" key="3">
    <source>
        <dbReference type="Proteomes" id="UP000199433"/>
    </source>
</evidence>
<evidence type="ECO:0000256" key="1">
    <source>
        <dbReference type="SAM" id="MobiDB-lite"/>
    </source>
</evidence>
<feature type="region of interest" description="Disordered" evidence="1">
    <location>
        <begin position="44"/>
        <end position="65"/>
    </location>
</feature>
<evidence type="ECO:0000313" key="2">
    <source>
        <dbReference type="EMBL" id="SDJ68962.1"/>
    </source>
</evidence>
<accession>A0A1G8VSI9</accession>
<gene>
    <name evidence="2" type="ORF">SAMN04488098_100283</name>
</gene>
<name>A0A1G8VSI9_9LACT</name>
<dbReference type="STRING" id="426701.SAMN04488098_100283"/>
<proteinExistence type="predicted"/>
<dbReference type="EMBL" id="FNFK01000002">
    <property type="protein sequence ID" value="SDJ68962.1"/>
    <property type="molecule type" value="Genomic_DNA"/>
</dbReference>